<dbReference type="AlphaFoldDB" id="A0AAI9YDF0"/>
<gene>
    <name evidence="1" type="ORF">CCUS01_02554</name>
</gene>
<sequence>MTKPHEENLNKFPGFSHIPTGAQWLWWT</sequence>
<proteinExistence type="predicted"/>
<reference evidence="1" key="1">
    <citation type="submission" date="2016-11" db="EMBL/GenBank/DDBJ databases">
        <title>The genome sequence of Colletotrichum cuscutae.</title>
        <authorList>
            <person name="Baroncelli R."/>
        </authorList>
    </citation>
    <scope>NUCLEOTIDE SEQUENCE</scope>
    <source>
        <strain evidence="1">IMI 304802</strain>
    </source>
</reference>
<keyword evidence="2" id="KW-1185">Reference proteome</keyword>
<protein>
    <submittedName>
        <fullName evidence="1">Uncharacterized protein</fullName>
    </submittedName>
</protein>
<evidence type="ECO:0000313" key="1">
    <source>
        <dbReference type="EMBL" id="KAK1498934.1"/>
    </source>
</evidence>
<evidence type="ECO:0000313" key="2">
    <source>
        <dbReference type="Proteomes" id="UP001239213"/>
    </source>
</evidence>
<name>A0AAI9YDF0_9PEZI</name>
<dbReference type="EMBL" id="MPDP01000002">
    <property type="protein sequence ID" value="KAK1498934.1"/>
    <property type="molecule type" value="Genomic_DNA"/>
</dbReference>
<organism evidence="1 2">
    <name type="scientific">Colletotrichum cuscutae</name>
    <dbReference type="NCBI Taxonomy" id="1209917"/>
    <lineage>
        <taxon>Eukaryota</taxon>
        <taxon>Fungi</taxon>
        <taxon>Dikarya</taxon>
        <taxon>Ascomycota</taxon>
        <taxon>Pezizomycotina</taxon>
        <taxon>Sordariomycetes</taxon>
        <taxon>Hypocreomycetidae</taxon>
        <taxon>Glomerellales</taxon>
        <taxon>Glomerellaceae</taxon>
        <taxon>Colletotrichum</taxon>
        <taxon>Colletotrichum acutatum species complex</taxon>
    </lineage>
</organism>
<accession>A0AAI9YDF0</accession>
<dbReference type="Proteomes" id="UP001239213">
    <property type="component" value="Unassembled WGS sequence"/>
</dbReference>
<comment type="caution">
    <text evidence="1">The sequence shown here is derived from an EMBL/GenBank/DDBJ whole genome shotgun (WGS) entry which is preliminary data.</text>
</comment>